<gene>
    <name evidence="2" type="ORF">ES815_21025</name>
</gene>
<proteinExistence type="predicted"/>
<dbReference type="Proteomes" id="UP000317812">
    <property type="component" value="Chromosome"/>
</dbReference>
<dbReference type="InterPro" id="IPR003615">
    <property type="entry name" value="HNH_nuc"/>
</dbReference>
<keyword evidence="2" id="KW-0255">Endonuclease</keyword>
<dbReference type="GO" id="GO:0004519">
    <property type="term" value="F:endonuclease activity"/>
    <property type="evidence" value="ECO:0007669"/>
    <property type="project" value="UniProtKB-KW"/>
</dbReference>
<dbReference type="Pfam" id="PF13391">
    <property type="entry name" value="HNH_2"/>
    <property type="match status" value="1"/>
</dbReference>
<sequence length="272" mass="30487">MTLIAPKHYATINDLNLTGRVLIIQTDGKKGALILDETTGTGSSGFWRVGASHRFDHIILRVGENRNYRLIQATHSRTERLDGRNANGNSKVVHFENFRYIGVTTTESPSEFAGAKTSYGFVSVDCLPKHEPIPVFSESPEPKRQGTEVIIETRPDQPDFAADVWENCKRRCVISDVKMRARLQAAHLISHADQGPDHYSNGLILRSDLHGLFDTDHLAIEPSTLTVRISPAALATDPDLAKFADKPLLNIHHPVDPFFLELRWKKFLSLHH</sequence>
<feature type="domain" description="HNH nuclease" evidence="1">
    <location>
        <begin position="172"/>
        <end position="221"/>
    </location>
</feature>
<name>A0AAP9DD84_9ENTR</name>
<organism evidence="2 3">
    <name type="scientific">Leclercia adecarboxylata</name>
    <dbReference type="NCBI Taxonomy" id="83655"/>
    <lineage>
        <taxon>Bacteria</taxon>
        <taxon>Pseudomonadati</taxon>
        <taxon>Pseudomonadota</taxon>
        <taxon>Gammaproteobacteria</taxon>
        <taxon>Enterobacterales</taxon>
        <taxon>Enterobacteriaceae</taxon>
        <taxon>Leclercia</taxon>
    </lineage>
</organism>
<accession>A0AAP9DD84</accession>
<evidence type="ECO:0000313" key="3">
    <source>
        <dbReference type="Proteomes" id="UP000317812"/>
    </source>
</evidence>
<dbReference type="AlphaFoldDB" id="A0AAP9DD84"/>
<dbReference type="RefSeq" id="WP_142489541.1">
    <property type="nucleotide sequence ID" value="NZ_CP035382.1"/>
</dbReference>
<protein>
    <submittedName>
        <fullName evidence="2">HNH endonuclease</fullName>
    </submittedName>
</protein>
<keyword evidence="2" id="KW-0378">Hydrolase</keyword>
<evidence type="ECO:0000313" key="2">
    <source>
        <dbReference type="EMBL" id="QDK20658.1"/>
    </source>
</evidence>
<evidence type="ECO:0000259" key="1">
    <source>
        <dbReference type="Pfam" id="PF13391"/>
    </source>
</evidence>
<dbReference type="EMBL" id="CP035382">
    <property type="protein sequence ID" value="QDK20658.1"/>
    <property type="molecule type" value="Genomic_DNA"/>
</dbReference>
<keyword evidence="2" id="KW-0540">Nuclease</keyword>
<reference evidence="2 3" key="1">
    <citation type="submission" date="2019-01" db="EMBL/GenBank/DDBJ databases">
        <title>Florfenicol resistance in Enterobacteriaceae and whole-genome sequence analysis of florfenicol-resistant Leclercia adecarboxylata strain R25.</title>
        <authorList>
            <person name="Bao Q."/>
            <person name="Ying Y."/>
        </authorList>
    </citation>
    <scope>NUCLEOTIDE SEQUENCE [LARGE SCALE GENOMIC DNA]</scope>
    <source>
        <strain evidence="2 3">R25</strain>
    </source>
</reference>